<dbReference type="AlphaFoldDB" id="A0A418B2C0"/>
<reference evidence="1 2" key="1">
    <citation type="submission" date="2018-08" db="EMBL/GenBank/DDBJ databases">
        <title>Aphanomyces genome sequencing and annotation.</title>
        <authorList>
            <person name="Minardi D."/>
            <person name="Oidtmann B."/>
            <person name="Van Der Giezen M."/>
            <person name="Studholme D.J."/>
        </authorList>
    </citation>
    <scope>NUCLEOTIDE SEQUENCE [LARGE SCALE GENOMIC DNA]</scope>
    <source>
        <strain evidence="1 2">NJM0002</strain>
    </source>
</reference>
<sequence length="179" mass="19579">MTCLCVGFSEAYIGSNDAKCSIFLSGQWERVTRLLLIIVSGNGIQPGIWSRSLVMEPQDTTRQYVWEAFAMQARCHQVYIAAYGRGGVLAKHLLLTQPVLRQKLAAIAFIESSHRVSADDPELPDCAQLGCLSLSAGEPQATRLSGEQRSTNTAWTIAASMETVFAFFDSARGYSTIPI</sequence>
<organism evidence="1 2">
    <name type="scientific">Aphanomyces invadans</name>
    <dbReference type="NCBI Taxonomy" id="157072"/>
    <lineage>
        <taxon>Eukaryota</taxon>
        <taxon>Sar</taxon>
        <taxon>Stramenopiles</taxon>
        <taxon>Oomycota</taxon>
        <taxon>Saprolegniomycetes</taxon>
        <taxon>Saprolegniales</taxon>
        <taxon>Verrucalvaceae</taxon>
        <taxon>Aphanomyces</taxon>
    </lineage>
</organism>
<proteinExistence type="predicted"/>
<dbReference type="VEuPathDB" id="FungiDB:H310_08500"/>
<protein>
    <submittedName>
        <fullName evidence="1">Uncharacterized protein</fullName>
    </submittedName>
</protein>
<accession>A0A418B2C0</accession>
<evidence type="ECO:0000313" key="2">
    <source>
        <dbReference type="Proteomes" id="UP000285060"/>
    </source>
</evidence>
<comment type="caution">
    <text evidence="1">The sequence shown here is derived from an EMBL/GenBank/DDBJ whole genome shotgun (WGS) entry which is preliminary data.</text>
</comment>
<dbReference type="EMBL" id="QUSY01000152">
    <property type="protein sequence ID" value="RHY32226.1"/>
    <property type="molecule type" value="Genomic_DNA"/>
</dbReference>
<keyword evidence="2" id="KW-1185">Reference proteome</keyword>
<dbReference type="Proteomes" id="UP000285060">
    <property type="component" value="Unassembled WGS sequence"/>
</dbReference>
<gene>
    <name evidence="1" type="ORF">DYB32_002739</name>
</gene>
<name>A0A418B2C0_9STRA</name>
<evidence type="ECO:0000313" key="1">
    <source>
        <dbReference type="EMBL" id="RHY32226.1"/>
    </source>
</evidence>